<gene>
    <name evidence="1" type="ORF">IAB12_04200</name>
</gene>
<dbReference type="EMBL" id="DXHU01000016">
    <property type="protein sequence ID" value="HIV98964.1"/>
    <property type="molecule type" value="Genomic_DNA"/>
</dbReference>
<dbReference type="Proteomes" id="UP000823936">
    <property type="component" value="Unassembled WGS sequence"/>
</dbReference>
<dbReference type="AlphaFoldDB" id="A0A9D1PU74"/>
<organism evidence="1 2">
    <name type="scientific">Candidatus Ornithospirochaeta avicola</name>
    <dbReference type="NCBI Taxonomy" id="2840896"/>
    <lineage>
        <taxon>Bacteria</taxon>
        <taxon>Pseudomonadati</taxon>
        <taxon>Spirochaetota</taxon>
        <taxon>Spirochaetia</taxon>
        <taxon>Spirochaetales</taxon>
        <taxon>Spirochaetaceae</taxon>
        <taxon>Spirochaetaceae incertae sedis</taxon>
        <taxon>Candidatus Ornithospirochaeta</taxon>
    </lineage>
</organism>
<reference evidence="1" key="1">
    <citation type="journal article" date="2021" name="PeerJ">
        <title>Extensive microbial diversity within the chicken gut microbiome revealed by metagenomics and culture.</title>
        <authorList>
            <person name="Gilroy R."/>
            <person name="Ravi A."/>
            <person name="Getino M."/>
            <person name="Pursley I."/>
            <person name="Horton D.L."/>
            <person name="Alikhan N.F."/>
            <person name="Baker D."/>
            <person name="Gharbi K."/>
            <person name="Hall N."/>
            <person name="Watson M."/>
            <person name="Adriaenssens E.M."/>
            <person name="Foster-Nyarko E."/>
            <person name="Jarju S."/>
            <person name="Secka A."/>
            <person name="Antonio M."/>
            <person name="Oren A."/>
            <person name="Chaudhuri R.R."/>
            <person name="La Ragione R."/>
            <person name="Hildebrand F."/>
            <person name="Pallen M.J."/>
        </authorList>
    </citation>
    <scope>NUCLEOTIDE SEQUENCE</scope>
    <source>
        <strain evidence="1">Gambia11-129</strain>
    </source>
</reference>
<accession>A0A9D1PU74</accession>
<protein>
    <submittedName>
        <fullName evidence="1">Uncharacterized protein</fullName>
    </submittedName>
</protein>
<evidence type="ECO:0000313" key="1">
    <source>
        <dbReference type="EMBL" id="HIV98964.1"/>
    </source>
</evidence>
<dbReference type="InterPro" id="IPR015422">
    <property type="entry name" value="PyrdxlP-dep_Trfase_small"/>
</dbReference>
<proteinExistence type="predicted"/>
<comment type="caution">
    <text evidence="1">The sequence shown here is derived from an EMBL/GenBank/DDBJ whole genome shotgun (WGS) entry which is preliminary data.</text>
</comment>
<name>A0A9D1PU74_9SPIO</name>
<dbReference type="Gene3D" id="3.90.1150.10">
    <property type="entry name" value="Aspartate Aminotransferase, domain 1"/>
    <property type="match status" value="1"/>
</dbReference>
<evidence type="ECO:0000313" key="2">
    <source>
        <dbReference type="Proteomes" id="UP000823936"/>
    </source>
</evidence>
<reference evidence="1" key="2">
    <citation type="submission" date="2021-04" db="EMBL/GenBank/DDBJ databases">
        <authorList>
            <person name="Gilroy R."/>
        </authorList>
    </citation>
    <scope>NUCLEOTIDE SEQUENCE</scope>
    <source>
        <strain evidence="1">Gambia11-129</strain>
    </source>
</reference>
<sequence>MEKIIREDGVYSYTENIRYLECSSFAALSSSNPRIKKEISEVDVRRRLCLLYEMASACLLDKPEDVFDVLKSEGLEPVFFEKDMKKDTVLFIRSVEVADDGYLMTKDVDSINTLHEMARNTGAFLLLDISTVSWRRYIPPCLSASFDFLLMDGAVLALDRFFSSREAKIETVRYVGAACGMLEDDGEYGEIREAKKLSVANMLEAVKENEKVESVSQAGLLWTITFKEKVSSRIFFPYEGIALNVDIAKNGRSLIFAPSLDIDFEDIDRIFDRINIAL</sequence>